<protein>
    <submittedName>
        <fullName evidence="1">(Mediterranean fruit fly) hypothetical protein</fullName>
    </submittedName>
</protein>
<dbReference type="AlphaFoldDB" id="A0A811TY50"/>
<sequence>YDFYKQKTVESKGVYEGAPFVISNALVGTKAGNTNVIQKFTVQYCSHCGSIQP</sequence>
<organism evidence="1 2">
    <name type="scientific">Ceratitis capitata</name>
    <name type="common">Mediterranean fruit fly</name>
    <name type="synonym">Tephritis capitata</name>
    <dbReference type="NCBI Taxonomy" id="7213"/>
    <lineage>
        <taxon>Eukaryota</taxon>
        <taxon>Metazoa</taxon>
        <taxon>Ecdysozoa</taxon>
        <taxon>Arthropoda</taxon>
        <taxon>Hexapoda</taxon>
        <taxon>Insecta</taxon>
        <taxon>Pterygota</taxon>
        <taxon>Neoptera</taxon>
        <taxon>Endopterygota</taxon>
        <taxon>Diptera</taxon>
        <taxon>Brachycera</taxon>
        <taxon>Muscomorpha</taxon>
        <taxon>Tephritoidea</taxon>
        <taxon>Tephritidae</taxon>
        <taxon>Ceratitis</taxon>
        <taxon>Ceratitis</taxon>
    </lineage>
</organism>
<name>A0A811TY50_CERCA</name>
<dbReference type="EMBL" id="CAJHJT010000001">
    <property type="protein sequence ID" value="CAD6991712.1"/>
    <property type="molecule type" value="Genomic_DNA"/>
</dbReference>
<dbReference type="Proteomes" id="UP000606786">
    <property type="component" value="Unassembled WGS sequence"/>
</dbReference>
<accession>A0A811TY50</accession>
<reference evidence="1" key="1">
    <citation type="submission" date="2020-11" db="EMBL/GenBank/DDBJ databases">
        <authorList>
            <person name="Whitehead M."/>
        </authorList>
    </citation>
    <scope>NUCLEOTIDE SEQUENCE</scope>
    <source>
        <strain evidence="1">EGII</strain>
    </source>
</reference>
<proteinExistence type="predicted"/>
<evidence type="ECO:0000313" key="2">
    <source>
        <dbReference type="Proteomes" id="UP000606786"/>
    </source>
</evidence>
<comment type="caution">
    <text evidence="1">The sequence shown here is derived from an EMBL/GenBank/DDBJ whole genome shotgun (WGS) entry which is preliminary data.</text>
</comment>
<gene>
    <name evidence="1" type="ORF">CCAP1982_LOCUS625</name>
</gene>
<feature type="non-terminal residue" evidence="1">
    <location>
        <position position="1"/>
    </location>
</feature>
<evidence type="ECO:0000313" key="1">
    <source>
        <dbReference type="EMBL" id="CAD6991712.1"/>
    </source>
</evidence>
<keyword evidence="2" id="KW-1185">Reference proteome</keyword>